<sequence>MEHDDVIDVLLANLASPFEENRTHTLSDLAVGLRPNQDSSANSAATASSSVGIFLPNVQKDEHALPTMPFQHHSYSGQATDRSIARTPSAEGNVGTLSLLQYNPESSVLAGTWVATSIETHDTVDTPQTSFVIPASGNGITSSVVGQTLSEDAYGRLYTPLEMKYLAAAVKNPDWSCAIPNAERKRKTRQDEDAVACSSKRRKYLSFDPQSVAARKRRGRIRQKLQTLRQLVPEGSTMDTASMLDEAVRYIAFLKEEVEALRLGNSRLYLLAQLTRRKCSLPFSAFPYQNTDM</sequence>
<dbReference type="PROSITE" id="PS50888">
    <property type="entry name" value="BHLH"/>
    <property type="match status" value="1"/>
</dbReference>
<reference evidence="6" key="1">
    <citation type="submission" date="2021-08" db="EMBL/GenBank/DDBJ databases">
        <title>WGS assembly of Ceratopteris richardii.</title>
        <authorList>
            <person name="Marchant D.B."/>
            <person name="Chen G."/>
            <person name="Jenkins J."/>
            <person name="Shu S."/>
            <person name="Leebens-Mack J."/>
            <person name="Grimwood J."/>
            <person name="Schmutz J."/>
            <person name="Soltis P."/>
            <person name="Soltis D."/>
            <person name="Chen Z.-H."/>
        </authorList>
    </citation>
    <scope>NUCLEOTIDE SEQUENCE</scope>
    <source>
        <strain evidence="6">Whitten #5841</strain>
        <tissue evidence="6">Leaf</tissue>
    </source>
</reference>
<dbReference type="PANTHER" id="PTHR45914">
    <property type="entry name" value="TRANSCRIPTION FACTOR HEC3-RELATED"/>
    <property type="match status" value="1"/>
</dbReference>
<keyword evidence="2" id="KW-0805">Transcription regulation</keyword>
<dbReference type="Gene3D" id="4.10.280.10">
    <property type="entry name" value="Helix-loop-helix DNA-binding domain"/>
    <property type="match status" value="1"/>
</dbReference>
<comment type="caution">
    <text evidence="6">The sequence shown here is derived from an EMBL/GenBank/DDBJ whole genome shotgun (WGS) entry which is preliminary data.</text>
</comment>
<dbReference type="OrthoDB" id="2017571at2759"/>
<protein>
    <recommendedName>
        <fullName evidence="5">BHLH domain-containing protein</fullName>
    </recommendedName>
</protein>
<dbReference type="PANTHER" id="PTHR45914:SF12">
    <property type="entry name" value="TRANSCRIPTION FACTOR BHLH87"/>
    <property type="match status" value="1"/>
</dbReference>
<evidence type="ECO:0000313" key="6">
    <source>
        <dbReference type="EMBL" id="KAH7440224.1"/>
    </source>
</evidence>
<evidence type="ECO:0000256" key="1">
    <source>
        <dbReference type="ARBA" id="ARBA00004123"/>
    </source>
</evidence>
<keyword evidence="4" id="KW-0539">Nucleus</keyword>
<dbReference type="InterPro" id="IPR011598">
    <property type="entry name" value="bHLH_dom"/>
</dbReference>
<keyword evidence="3" id="KW-0804">Transcription</keyword>
<evidence type="ECO:0000256" key="2">
    <source>
        <dbReference type="ARBA" id="ARBA00023015"/>
    </source>
</evidence>
<dbReference type="EMBL" id="CM035409">
    <property type="protein sequence ID" value="KAH7440224.1"/>
    <property type="molecule type" value="Genomic_DNA"/>
</dbReference>
<dbReference type="Proteomes" id="UP000825935">
    <property type="component" value="Chromosome 4"/>
</dbReference>
<keyword evidence="7" id="KW-1185">Reference proteome</keyword>
<dbReference type="GO" id="GO:0003700">
    <property type="term" value="F:DNA-binding transcription factor activity"/>
    <property type="evidence" value="ECO:0007669"/>
    <property type="project" value="InterPro"/>
</dbReference>
<dbReference type="SUPFAM" id="SSF47459">
    <property type="entry name" value="HLH, helix-loop-helix DNA-binding domain"/>
    <property type="match status" value="1"/>
</dbReference>
<proteinExistence type="predicted"/>
<dbReference type="SMART" id="SM00353">
    <property type="entry name" value="HLH"/>
    <property type="match status" value="1"/>
</dbReference>
<dbReference type="Pfam" id="PF00010">
    <property type="entry name" value="HLH"/>
    <property type="match status" value="1"/>
</dbReference>
<dbReference type="InterPro" id="IPR036638">
    <property type="entry name" value="HLH_DNA-bd_sf"/>
</dbReference>
<accession>A0A8T2V344</accession>
<dbReference type="InterPro" id="IPR045843">
    <property type="entry name" value="IND-like"/>
</dbReference>
<name>A0A8T2V344_CERRI</name>
<dbReference type="GO" id="GO:0046983">
    <property type="term" value="F:protein dimerization activity"/>
    <property type="evidence" value="ECO:0007669"/>
    <property type="project" value="InterPro"/>
</dbReference>
<evidence type="ECO:0000256" key="3">
    <source>
        <dbReference type="ARBA" id="ARBA00023163"/>
    </source>
</evidence>
<gene>
    <name evidence="6" type="ORF">KP509_04G097400</name>
</gene>
<dbReference type="AlphaFoldDB" id="A0A8T2V344"/>
<organism evidence="6 7">
    <name type="scientific">Ceratopteris richardii</name>
    <name type="common">Triangle waterfern</name>
    <dbReference type="NCBI Taxonomy" id="49495"/>
    <lineage>
        <taxon>Eukaryota</taxon>
        <taxon>Viridiplantae</taxon>
        <taxon>Streptophyta</taxon>
        <taxon>Embryophyta</taxon>
        <taxon>Tracheophyta</taxon>
        <taxon>Polypodiopsida</taxon>
        <taxon>Polypodiidae</taxon>
        <taxon>Polypodiales</taxon>
        <taxon>Pteridineae</taxon>
        <taxon>Pteridaceae</taxon>
        <taxon>Parkerioideae</taxon>
        <taxon>Ceratopteris</taxon>
    </lineage>
</organism>
<feature type="domain" description="BHLH" evidence="5">
    <location>
        <begin position="205"/>
        <end position="254"/>
    </location>
</feature>
<evidence type="ECO:0000256" key="4">
    <source>
        <dbReference type="ARBA" id="ARBA00023242"/>
    </source>
</evidence>
<comment type="subcellular location">
    <subcellularLocation>
        <location evidence="1">Nucleus</location>
    </subcellularLocation>
</comment>
<evidence type="ECO:0000259" key="5">
    <source>
        <dbReference type="PROSITE" id="PS50888"/>
    </source>
</evidence>
<dbReference type="GO" id="GO:0005634">
    <property type="term" value="C:nucleus"/>
    <property type="evidence" value="ECO:0007669"/>
    <property type="project" value="UniProtKB-SubCell"/>
</dbReference>
<evidence type="ECO:0000313" key="7">
    <source>
        <dbReference type="Proteomes" id="UP000825935"/>
    </source>
</evidence>